<dbReference type="OrthoDB" id="7473760at2"/>
<reference evidence="1 2" key="1">
    <citation type="submission" date="2019-12" db="EMBL/GenBank/DDBJ databases">
        <title>Genomic-based taxomic classification of the family Erythrobacteraceae.</title>
        <authorList>
            <person name="Xu L."/>
        </authorList>
    </citation>
    <scope>NUCLEOTIDE SEQUENCE [LARGE SCALE GENOMIC DNA]</scope>
    <source>
        <strain evidence="1 2">DSM 18604</strain>
    </source>
</reference>
<keyword evidence="2" id="KW-1185">Reference proteome</keyword>
<evidence type="ECO:0000313" key="1">
    <source>
        <dbReference type="EMBL" id="MXP25847.1"/>
    </source>
</evidence>
<name>A0A845A8I9_9SPHN</name>
<dbReference type="Proteomes" id="UP000460561">
    <property type="component" value="Unassembled WGS sequence"/>
</dbReference>
<comment type="caution">
    <text evidence="1">The sequence shown here is derived from an EMBL/GenBank/DDBJ whole genome shotgun (WGS) entry which is preliminary data.</text>
</comment>
<protein>
    <submittedName>
        <fullName evidence="1">Uncharacterized protein</fullName>
    </submittedName>
</protein>
<dbReference type="AlphaFoldDB" id="A0A845A8I9"/>
<dbReference type="EMBL" id="WTYQ01000002">
    <property type="protein sequence ID" value="MXP25847.1"/>
    <property type="molecule type" value="Genomic_DNA"/>
</dbReference>
<gene>
    <name evidence="1" type="ORF">GRI39_07305</name>
</gene>
<accession>A0A845A8I9</accession>
<proteinExistence type="predicted"/>
<evidence type="ECO:0000313" key="2">
    <source>
        <dbReference type="Proteomes" id="UP000460561"/>
    </source>
</evidence>
<organism evidence="1 2">
    <name type="scientific">Altericroceibacterium indicum</name>
    <dbReference type="NCBI Taxonomy" id="374177"/>
    <lineage>
        <taxon>Bacteria</taxon>
        <taxon>Pseudomonadati</taxon>
        <taxon>Pseudomonadota</taxon>
        <taxon>Alphaproteobacteria</taxon>
        <taxon>Sphingomonadales</taxon>
        <taxon>Erythrobacteraceae</taxon>
        <taxon>Altericroceibacterium</taxon>
    </lineage>
</organism>
<sequence>MIRRGTTEHLRKAIDLLTEGRAEWLRHEEKGWASITFTGARHTVTLGFHGLQAVEAAEHFITQLPEHEFTIPGQLVADATISAVDHTMLPEPHMVVTAELLLLEDN</sequence>